<accession>Q3UXD1</accession>
<reference evidence="1" key="7">
    <citation type="journal article" date="2005" name="Science">
        <title>The Transcriptional Landscape of the Mammalian Genome.</title>
        <authorList>
            <consortium name="The FANTOM Consortium"/>
            <consortium name="Riken Genome Exploration Research Group and Genome Science Group (Genome Network Project Core Group)"/>
        </authorList>
    </citation>
    <scope>NUCLEOTIDE SEQUENCE</scope>
    <source>
        <strain evidence="1">C57BL/6J</strain>
        <tissue evidence="1">In vitro fertilized eggs</tissue>
    </source>
</reference>
<reference evidence="1" key="1">
    <citation type="journal article" date="1999" name="Methods Enzymol.">
        <title>High-efficiency full-length cDNA cloning.</title>
        <authorList>
            <person name="Carninci P."/>
            <person name="Hayashizaki Y."/>
        </authorList>
    </citation>
    <scope>NUCLEOTIDE SEQUENCE</scope>
    <source>
        <strain evidence="1">C57BL/6J</strain>
        <tissue evidence="1">In vitro fertilized eggs</tissue>
    </source>
</reference>
<reference evidence="1" key="5">
    <citation type="journal article" date="2002" name="Nature">
        <title>Analysis of the mouse transcriptome based on functional annotation of 60,770 full-length cDNAs.</title>
        <authorList>
            <consortium name="The FANTOM Consortium and the RIKEN Genome Exploration Research Group Phase I and II Team"/>
        </authorList>
    </citation>
    <scope>NUCLEOTIDE SEQUENCE</scope>
    <source>
        <strain evidence="1">C57BL/6J</strain>
        <tissue evidence="1">In vitro fertilized eggs</tissue>
    </source>
</reference>
<sequence length="121" mass="13571">MDDAAQEKGTWPRSHQSKWWSVSSHRCATLPLPTPLVYLPEAKRPPISNPEVEPPAAFGVKKEETDRSSRDFKFMLVLNWERNTSVGPCPRALSVSVDNILDSGLTIQQTPFTRGCLPLVR</sequence>
<name>Q3UXD1_MOUSE</name>
<reference evidence="1" key="4">
    <citation type="journal article" date="2001" name="Nature">
        <title>Functional annotation of a full-length mouse cDNA collection.</title>
        <authorList>
            <consortium name="The RIKEN Genome Exploration Research Group Phase II Team and the FANTOM Consortium"/>
        </authorList>
    </citation>
    <scope>NUCLEOTIDE SEQUENCE</scope>
    <source>
        <strain evidence="1">C57BL/6J</strain>
        <tissue evidence="1">In vitro fertilized eggs</tissue>
    </source>
</reference>
<protein>
    <submittedName>
        <fullName evidence="1">Uncharacterized protein</fullName>
    </submittedName>
</protein>
<reference evidence="1" key="2">
    <citation type="journal article" date="2000" name="Genome Res.">
        <title>Normalization and subtraction of cap-trapper-selected cDNAs to prepare full-length cDNA libraries for rapid discovery of new genes.</title>
        <authorList>
            <person name="Carninci P."/>
            <person name="Shibata Y."/>
            <person name="Hayatsu N."/>
            <person name="Sugahara Y."/>
            <person name="Shibata K."/>
            <person name="Itoh M."/>
            <person name="Konno H."/>
            <person name="Okazaki Y."/>
            <person name="Muramatsu M."/>
            <person name="Hayashizaki Y."/>
        </authorList>
    </citation>
    <scope>NUCLEOTIDE SEQUENCE</scope>
    <source>
        <strain evidence="1">C57BL/6J</strain>
        <tissue evidence="1">In vitro fertilized eggs</tissue>
    </source>
</reference>
<organism evidence="1">
    <name type="scientific">Mus musculus</name>
    <name type="common">Mouse</name>
    <dbReference type="NCBI Taxonomy" id="10090"/>
    <lineage>
        <taxon>Eukaryota</taxon>
        <taxon>Metazoa</taxon>
        <taxon>Chordata</taxon>
        <taxon>Craniata</taxon>
        <taxon>Vertebrata</taxon>
        <taxon>Euteleostomi</taxon>
        <taxon>Mammalia</taxon>
        <taxon>Eutheria</taxon>
        <taxon>Euarchontoglires</taxon>
        <taxon>Glires</taxon>
        <taxon>Rodentia</taxon>
        <taxon>Myomorpha</taxon>
        <taxon>Muroidea</taxon>
        <taxon>Muridae</taxon>
        <taxon>Murinae</taxon>
        <taxon>Mus</taxon>
        <taxon>Mus</taxon>
    </lineage>
</organism>
<reference evidence="1" key="8">
    <citation type="journal article" date="2005" name="Science">
        <title>Antisense Transcription in the Mammalian Transcriptome.</title>
        <authorList>
            <consortium name="RIKEN Genome Exploration Research Group and Genome Science Group (Genome Network Project Core Group) and the FANTOM Consortium"/>
        </authorList>
    </citation>
    <scope>NUCLEOTIDE SEQUENCE</scope>
    <source>
        <strain evidence="1">C57BL/6J</strain>
        <tissue evidence="1">In vitro fertilized eggs</tissue>
    </source>
</reference>
<proteinExistence type="evidence at transcript level"/>
<dbReference type="MGI" id="MGI:3642165">
    <property type="gene designation" value="Gm14812"/>
</dbReference>
<dbReference type="EMBL" id="AK135730">
    <property type="protein sequence ID" value="BAE22632.1"/>
    <property type="molecule type" value="mRNA"/>
</dbReference>
<evidence type="ECO:0000313" key="2">
    <source>
        <dbReference type="MGI" id="MGI:3642165"/>
    </source>
</evidence>
<reference evidence="1" key="3">
    <citation type="journal article" date="2000" name="Genome Res.">
        <title>RIKEN integrated sequence analysis (RISA) system--384-format sequencing pipeline with 384 multicapillary sequencer.</title>
        <authorList>
            <person name="Shibata K."/>
            <person name="Itoh M."/>
            <person name="Aizawa K."/>
            <person name="Nagaoka S."/>
            <person name="Sasaki N."/>
            <person name="Carninci P."/>
            <person name="Konno H."/>
            <person name="Akiyama J."/>
            <person name="Nishi K."/>
            <person name="Kitsunai T."/>
            <person name="Tashiro H."/>
            <person name="Itoh M."/>
            <person name="Sumi N."/>
            <person name="Ishii Y."/>
            <person name="Nakamura S."/>
            <person name="Hazama M."/>
            <person name="Nishine T."/>
            <person name="Harada A."/>
            <person name="Yamamoto R."/>
            <person name="Matsumoto H."/>
            <person name="Sakaguchi S."/>
            <person name="Ikegami T."/>
            <person name="Kashiwagi K."/>
            <person name="Fujiwake S."/>
            <person name="Inoue K."/>
            <person name="Togawa Y."/>
            <person name="Izawa M."/>
            <person name="Ohara E."/>
            <person name="Watahiki M."/>
            <person name="Yoneda Y."/>
            <person name="Ishikawa T."/>
            <person name="Ozawa K."/>
            <person name="Tanaka T."/>
            <person name="Matsuura S."/>
            <person name="Kawai J."/>
            <person name="Okazaki Y."/>
            <person name="Muramatsu M."/>
            <person name="Inoue Y."/>
            <person name="Kira A."/>
            <person name="Hayashizaki Y."/>
        </authorList>
    </citation>
    <scope>NUCLEOTIDE SEQUENCE</scope>
    <source>
        <strain evidence="1">C57BL/6J</strain>
        <tissue evidence="1">In vitro fertilized eggs</tissue>
    </source>
</reference>
<dbReference type="AGR" id="MGI:3642165"/>
<gene>
    <name evidence="2" type="primary">Gm14812</name>
    <name evidence="2" type="synonym">OTTMUSG00000018066</name>
</gene>
<reference evidence="1" key="6">
    <citation type="submission" date="2004-03" db="EMBL/GenBank/DDBJ databases">
        <authorList>
            <person name="Arakawa T."/>
            <person name="Carninci P."/>
            <person name="Fukuda S."/>
            <person name="Hashizume W."/>
            <person name="Hayashida K."/>
            <person name="Hori F."/>
            <person name="Iida J."/>
            <person name="Imamura K."/>
            <person name="Imotani K."/>
            <person name="Itoh M."/>
            <person name="Kanagawa S."/>
            <person name="Kawai J."/>
            <person name="Kojima M."/>
            <person name="Konno H."/>
            <person name="Murata M."/>
            <person name="Nakamura M."/>
            <person name="Ninomiya N."/>
            <person name="Nishiyori H."/>
            <person name="Nomura K."/>
            <person name="Ohno M."/>
            <person name="Sakazume N."/>
            <person name="Sano H."/>
            <person name="Sasaki D."/>
            <person name="Shibata K."/>
            <person name="Shiraki T."/>
            <person name="Tagami M."/>
            <person name="Tagami Y."/>
            <person name="Waki K."/>
            <person name="Watahiki A."/>
            <person name="Muramatsu M."/>
            <person name="Hayashizaki Y."/>
        </authorList>
    </citation>
    <scope>NUCLEOTIDE SEQUENCE</scope>
    <source>
        <strain evidence="1">C57BL/6J</strain>
        <tissue evidence="1">In vitro fertilized eggs</tissue>
    </source>
</reference>
<dbReference type="AlphaFoldDB" id="Q3UXD1"/>
<evidence type="ECO:0000313" key="1">
    <source>
        <dbReference type="EMBL" id="BAE22632.1"/>
    </source>
</evidence>